<dbReference type="InterPro" id="IPR025736">
    <property type="entry name" value="PucR_C-HTH_dom"/>
</dbReference>
<dbReference type="Proteomes" id="UP000581135">
    <property type="component" value="Unassembled WGS sequence"/>
</dbReference>
<dbReference type="AlphaFoldDB" id="A0A839SS28"/>
<dbReference type="PANTHER" id="PTHR33744:SF7">
    <property type="entry name" value="PUCR FAMILY TRANSCRIPTIONAL REGULATOR"/>
    <property type="match status" value="1"/>
</dbReference>
<dbReference type="InterPro" id="IPR003018">
    <property type="entry name" value="GAF"/>
</dbReference>
<keyword evidence="3" id="KW-1185">Reference proteome</keyword>
<evidence type="ECO:0000259" key="1">
    <source>
        <dbReference type="SMART" id="SM00065"/>
    </source>
</evidence>
<dbReference type="Pfam" id="PF13556">
    <property type="entry name" value="HTH_30"/>
    <property type="match status" value="1"/>
</dbReference>
<dbReference type="InterPro" id="IPR042070">
    <property type="entry name" value="PucR_C-HTH_sf"/>
</dbReference>
<reference evidence="2 3" key="1">
    <citation type="submission" date="2020-08" db="EMBL/GenBank/DDBJ databases">
        <title>Genomic Encyclopedia of Type Strains, Phase III (KMG-III): the genomes of soil and plant-associated and newly described type strains.</title>
        <authorList>
            <person name="Whitman W."/>
        </authorList>
    </citation>
    <scope>NUCLEOTIDE SEQUENCE [LARGE SCALE GENOMIC DNA]</scope>
    <source>
        <strain evidence="2 3">CECT 8803</strain>
    </source>
</reference>
<evidence type="ECO:0000313" key="2">
    <source>
        <dbReference type="EMBL" id="MBB3064520.1"/>
    </source>
</evidence>
<evidence type="ECO:0000313" key="3">
    <source>
        <dbReference type="Proteomes" id="UP000581135"/>
    </source>
</evidence>
<dbReference type="Gene3D" id="1.10.10.2840">
    <property type="entry name" value="PucR C-terminal helix-turn-helix domain"/>
    <property type="match status" value="1"/>
</dbReference>
<dbReference type="Pfam" id="PF13185">
    <property type="entry name" value="GAF_2"/>
    <property type="match status" value="1"/>
</dbReference>
<dbReference type="SUPFAM" id="SSF55781">
    <property type="entry name" value="GAF domain-like"/>
    <property type="match status" value="1"/>
</dbReference>
<dbReference type="InterPro" id="IPR051448">
    <property type="entry name" value="CdaR-like_regulators"/>
</dbReference>
<dbReference type="InterPro" id="IPR029016">
    <property type="entry name" value="GAF-like_dom_sf"/>
</dbReference>
<comment type="caution">
    <text evidence="2">The sequence shown here is derived from an EMBL/GenBank/DDBJ whole genome shotgun (WGS) entry which is preliminary data.</text>
</comment>
<proteinExistence type="predicted"/>
<name>A0A839SS28_9PROT</name>
<organism evidence="2 3">
    <name type="scientific">Limibacillus halophilus</name>
    <dbReference type="NCBI Taxonomy" id="1579333"/>
    <lineage>
        <taxon>Bacteria</taxon>
        <taxon>Pseudomonadati</taxon>
        <taxon>Pseudomonadota</taxon>
        <taxon>Alphaproteobacteria</taxon>
        <taxon>Rhodospirillales</taxon>
        <taxon>Rhodovibrionaceae</taxon>
        <taxon>Limibacillus</taxon>
    </lineage>
</organism>
<gene>
    <name evidence="2" type="ORF">FHR98_000792</name>
</gene>
<dbReference type="PANTHER" id="PTHR33744">
    <property type="entry name" value="CARBOHYDRATE DIACID REGULATOR"/>
    <property type="match status" value="1"/>
</dbReference>
<protein>
    <submittedName>
        <fullName evidence="2">Purine catabolism regulator</fullName>
    </submittedName>
</protein>
<dbReference type="Gene3D" id="3.30.450.40">
    <property type="match status" value="1"/>
</dbReference>
<feature type="domain" description="GAF" evidence="1">
    <location>
        <begin position="32"/>
        <end position="183"/>
    </location>
</feature>
<dbReference type="RefSeq" id="WP_183415338.1">
    <property type="nucleotide sequence ID" value="NZ_JACHXA010000002.1"/>
</dbReference>
<dbReference type="SMART" id="SM00065">
    <property type="entry name" value="GAF"/>
    <property type="match status" value="1"/>
</dbReference>
<accession>A0A839SS28</accession>
<dbReference type="EMBL" id="JACHXA010000002">
    <property type="protein sequence ID" value="MBB3064520.1"/>
    <property type="molecule type" value="Genomic_DNA"/>
</dbReference>
<sequence length="599" mass="67528">MESQLLSEPPLQRDETLRAIRDIASLLNANNDYYGLLNRLVSTICERLTWSRSAIMILDRAESLSRLVAFCDKDNVFDPQTVSWDLVSSPTLKVAESGVPLILTNAQNDERFPGYREFALRHDLDTIVLLPLSSTDQDGHEMVFSVASTQSVEMGEDALDFLLTISHLISIAVDKYKLFQAEQAVNNGLRALFESNTGLMDLVVGGCTFAELVEAVRRQLRLPFAVSDELSDSFIWSTHPANIEDLDKQMRRDAVDQMSRKLRDLILRQEMHNSPTTIKMELPCLKAEFDVIILPLLVSDQTVGGLALFPDKHRSGELDLLLAQGAQQAFSAYLMRMYAPWTQKTTAITSFFSYLFDGDWVSFDQIEGMAQRVGIDLSFPAHFVAVDLLPVIAESMALCHSIEAAARQIIPNCAAFYENQILFVYFPEPKRSGAKTISRLVEEIRSQVKWRTEVAVTVTCSTPCQSQFDFKQVRSHCMQVFRLSRMFQKTGYVTMSDFGSLAILVSALGDTAMTNFLNDVLSPIIEHDRKKNGSLLECAKAFLDNACRYQAAADALGIHVSTLRYRLKRLNELFLLDLENNEDDRFALSLALRIRQLRN</sequence>